<dbReference type="GO" id="GO:0043709">
    <property type="term" value="P:cell adhesion involved in single-species biofilm formation"/>
    <property type="evidence" value="ECO:0007669"/>
    <property type="project" value="TreeGrafter"/>
</dbReference>
<dbReference type="Proteomes" id="UP000077098">
    <property type="component" value="Unassembled WGS sequence"/>
</dbReference>
<dbReference type="PANTHER" id="PTHR45138">
    <property type="entry name" value="REGULATORY COMPONENTS OF SENSORY TRANSDUCTION SYSTEM"/>
    <property type="match status" value="1"/>
</dbReference>
<dbReference type="SMART" id="SM00267">
    <property type="entry name" value="GGDEF"/>
    <property type="match status" value="1"/>
</dbReference>
<dbReference type="CDD" id="cd01949">
    <property type="entry name" value="GGDEF"/>
    <property type="match status" value="1"/>
</dbReference>
<dbReference type="GO" id="GO:1902201">
    <property type="term" value="P:negative regulation of bacterial-type flagellum-dependent cell motility"/>
    <property type="evidence" value="ECO:0007669"/>
    <property type="project" value="TreeGrafter"/>
</dbReference>
<feature type="transmembrane region" description="Helical" evidence="3">
    <location>
        <begin position="38"/>
        <end position="59"/>
    </location>
</feature>
<dbReference type="RefSeq" id="WP_063947549.1">
    <property type="nucleotide sequence ID" value="NZ_LXPS01000004.1"/>
</dbReference>
<reference evidence="5 6" key="1">
    <citation type="submission" date="2016-05" db="EMBL/GenBank/DDBJ databases">
        <authorList>
            <person name="Lavstsen T."/>
            <person name="Jespersen J.S."/>
        </authorList>
    </citation>
    <scope>NUCLEOTIDE SEQUENCE [LARGE SCALE GENOMIC DNA]</scope>
    <source>
        <strain evidence="5 6">KCJ1736</strain>
    </source>
</reference>
<dbReference type="NCBIfam" id="TIGR00254">
    <property type="entry name" value="GGDEF"/>
    <property type="match status" value="1"/>
</dbReference>
<sequence length="383" mass="42223">MEGSVVRVTLSLVGPGIITIFVVPFIAAWLLDRKKIYLLMLSGSCVLFAIGAIMQVLYWPRDTGLNALTSAAFYTVAVLSAVEGILRRSNQSIGKPLMVTTIVLIIGLLWYFFYVDRNLLARIYVQNFGYGAVFLFAAWKLSRNRTKRITDDVLFWTLLLFGAQFFPRTLLTAGVTDPITPMAFADTVFWQALQLSVAVLGVALALAVLSAAVTDMIGDLTNERDRDYLTGLLNRRGFEAAIKTKGAEKAPCALIVCDVDWFKSINDEFGHLAGDAVLKRIASVLSKAARRQDIVGRLGGEEFAVYLRDVSPDDAYDCAERLRIAVRSTDFSDILGSRHLTASFGVAAGKADWSHMYKMADAFLYEAKESGRNQTIVGLVKPF</sequence>
<evidence type="ECO:0000256" key="3">
    <source>
        <dbReference type="SAM" id="Phobius"/>
    </source>
</evidence>
<dbReference type="InterPro" id="IPR029787">
    <property type="entry name" value="Nucleotide_cyclase"/>
</dbReference>
<protein>
    <recommendedName>
        <fullName evidence="1">diguanylate cyclase</fullName>
        <ecNumber evidence="1">2.7.7.65</ecNumber>
    </recommendedName>
</protein>
<evidence type="ECO:0000256" key="1">
    <source>
        <dbReference type="ARBA" id="ARBA00012528"/>
    </source>
</evidence>
<dbReference type="PANTHER" id="PTHR45138:SF9">
    <property type="entry name" value="DIGUANYLATE CYCLASE DGCM-RELATED"/>
    <property type="match status" value="1"/>
</dbReference>
<dbReference type="PROSITE" id="PS50887">
    <property type="entry name" value="GGDEF"/>
    <property type="match status" value="1"/>
</dbReference>
<dbReference type="InterPro" id="IPR043128">
    <property type="entry name" value="Rev_trsase/Diguanyl_cyclase"/>
</dbReference>
<gene>
    <name evidence="5" type="ORF">A7J57_20430</name>
</gene>
<feature type="transmembrane region" description="Helical" evidence="3">
    <location>
        <begin position="12"/>
        <end position="31"/>
    </location>
</feature>
<keyword evidence="3" id="KW-0472">Membrane</keyword>
<evidence type="ECO:0000256" key="2">
    <source>
        <dbReference type="ARBA" id="ARBA00034247"/>
    </source>
</evidence>
<feature type="transmembrane region" description="Helical" evidence="3">
    <location>
        <begin position="188"/>
        <end position="214"/>
    </location>
</feature>
<dbReference type="InterPro" id="IPR050469">
    <property type="entry name" value="Diguanylate_Cyclase"/>
</dbReference>
<dbReference type="EMBL" id="LXPS01000004">
    <property type="protein sequence ID" value="OAE48916.1"/>
    <property type="molecule type" value="Genomic_DNA"/>
</dbReference>
<dbReference type="FunFam" id="3.30.70.270:FF:000001">
    <property type="entry name" value="Diguanylate cyclase domain protein"/>
    <property type="match status" value="1"/>
</dbReference>
<keyword evidence="3" id="KW-0812">Transmembrane</keyword>
<accession>A0A176XI11</accession>
<dbReference type="Pfam" id="PF00990">
    <property type="entry name" value="GGDEF"/>
    <property type="match status" value="1"/>
</dbReference>
<proteinExistence type="predicted"/>
<name>A0A176XI11_AGRTU</name>
<evidence type="ECO:0000313" key="5">
    <source>
        <dbReference type="EMBL" id="OAE48916.1"/>
    </source>
</evidence>
<comment type="catalytic activity">
    <reaction evidence="2">
        <text>2 GTP = 3',3'-c-di-GMP + 2 diphosphate</text>
        <dbReference type="Rhea" id="RHEA:24898"/>
        <dbReference type="ChEBI" id="CHEBI:33019"/>
        <dbReference type="ChEBI" id="CHEBI:37565"/>
        <dbReference type="ChEBI" id="CHEBI:58805"/>
        <dbReference type="EC" id="2.7.7.65"/>
    </reaction>
</comment>
<comment type="caution">
    <text evidence="5">The sequence shown here is derived from an EMBL/GenBank/DDBJ whole genome shotgun (WGS) entry which is preliminary data.</text>
</comment>
<dbReference type="InterPro" id="IPR000160">
    <property type="entry name" value="GGDEF_dom"/>
</dbReference>
<feature type="transmembrane region" description="Helical" evidence="3">
    <location>
        <begin position="153"/>
        <end position="176"/>
    </location>
</feature>
<dbReference type="GO" id="GO:0005886">
    <property type="term" value="C:plasma membrane"/>
    <property type="evidence" value="ECO:0007669"/>
    <property type="project" value="TreeGrafter"/>
</dbReference>
<dbReference type="AlphaFoldDB" id="A0A176XI11"/>
<dbReference type="GO" id="GO:0052621">
    <property type="term" value="F:diguanylate cyclase activity"/>
    <property type="evidence" value="ECO:0007669"/>
    <property type="project" value="UniProtKB-EC"/>
</dbReference>
<feature type="transmembrane region" description="Helical" evidence="3">
    <location>
        <begin position="65"/>
        <end position="86"/>
    </location>
</feature>
<dbReference type="SUPFAM" id="SSF55073">
    <property type="entry name" value="Nucleotide cyclase"/>
    <property type="match status" value="1"/>
</dbReference>
<feature type="transmembrane region" description="Helical" evidence="3">
    <location>
        <begin position="119"/>
        <end position="141"/>
    </location>
</feature>
<feature type="transmembrane region" description="Helical" evidence="3">
    <location>
        <begin position="93"/>
        <end position="113"/>
    </location>
</feature>
<evidence type="ECO:0000313" key="6">
    <source>
        <dbReference type="Proteomes" id="UP000077098"/>
    </source>
</evidence>
<evidence type="ECO:0000259" key="4">
    <source>
        <dbReference type="PROSITE" id="PS50887"/>
    </source>
</evidence>
<dbReference type="Gene3D" id="3.30.70.270">
    <property type="match status" value="1"/>
</dbReference>
<keyword evidence="3" id="KW-1133">Transmembrane helix</keyword>
<organism evidence="5 6">
    <name type="scientific">Agrobacterium tumefaciens</name>
    <dbReference type="NCBI Taxonomy" id="358"/>
    <lineage>
        <taxon>Bacteria</taxon>
        <taxon>Pseudomonadati</taxon>
        <taxon>Pseudomonadota</taxon>
        <taxon>Alphaproteobacteria</taxon>
        <taxon>Hyphomicrobiales</taxon>
        <taxon>Rhizobiaceae</taxon>
        <taxon>Rhizobium/Agrobacterium group</taxon>
        <taxon>Agrobacterium</taxon>
        <taxon>Agrobacterium tumefaciens complex</taxon>
    </lineage>
</organism>
<dbReference type="EC" id="2.7.7.65" evidence="1"/>
<feature type="domain" description="GGDEF" evidence="4">
    <location>
        <begin position="250"/>
        <end position="380"/>
    </location>
</feature>